<sequence>MDGIEAESPGDGCADSIAGASGAASGVVGTGSDGNPAGAAAGFGQAQALSAATGFPIRVRPTK</sequence>
<evidence type="ECO:0000313" key="3">
    <source>
        <dbReference type="Proteomes" id="UP000531251"/>
    </source>
</evidence>
<comment type="caution">
    <text evidence="2">The sequence shown here is derived from an EMBL/GenBank/DDBJ whole genome shotgun (WGS) entry which is preliminary data.</text>
</comment>
<feature type="compositionally biased region" description="Low complexity" evidence="1">
    <location>
        <begin position="10"/>
        <end position="27"/>
    </location>
</feature>
<dbReference type="RefSeq" id="WP_126000660.1">
    <property type="nucleotide sequence ID" value="NZ_BAAADY010000003.1"/>
</dbReference>
<proteinExistence type="predicted"/>
<accession>A0A7X6BDH3</accession>
<evidence type="ECO:0000313" key="2">
    <source>
        <dbReference type="EMBL" id="NJB98295.1"/>
    </source>
</evidence>
<name>A0A7X6BDH3_9SPHN</name>
<gene>
    <name evidence="2" type="ORF">GGR89_002626</name>
</gene>
<reference evidence="2 3" key="1">
    <citation type="submission" date="2020-03" db="EMBL/GenBank/DDBJ databases">
        <title>Genomic Encyclopedia of Type Strains, Phase IV (KMG-IV): sequencing the most valuable type-strain genomes for metagenomic binning, comparative biology and taxonomic classification.</title>
        <authorList>
            <person name="Goeker M."/>
        </authorList>
    </citation>
    <scope>NUCLEOTIDE SEQUENCE [LARGE SCALE GENOMIC DNA]</scope>
    <source>
        <strain evidence="2 3">DSM 7225</strain>
    </source>
</reference>
<dbReference type="Proteomes" id="UP000531251">
    <property type="component" value="Unassembled WGS sequence"/>
</dbReference>
<organism evidence="2 3">
    <name type="scientific">Sphingomonas trueperi</name>
    <dbReference type="NCBI Taxonomy" id="53317"/>
    <lineage>
        <taxon>Bacteria</taxon>
        <taxon>Pseudomonadati</taxon>
        <taxon>Pseudomonadota</taxon>
        <taxon>Alphaproteobacteria</taxon>
        <taxon>Sphingomonadales</taxon>
        <taxon>Sphingomonadaceae</taxon>
        <taxon>Sphingomonas</taxon>
    </lineage>
</organism>
<dbReference type="AlphaFoldDB" id="A0A7X6BDH3"/>
<dbReference type="EMBL" id="JAATJB010000007">
    <property type="protein sequence ID" value="NJB98295.1"/>
    <property type="molecule type" value="Genomic_DNA"/>
</dbReference>
<evidence type="ECO:0000256" key="1">
    <source>
        <dbReference type="SAM" id="MobiDB-lite"/>
    </source>
</evidence>
<keyword evidence="3" id="KW-1185">Reference proteome</keyword>
<protein>
    <submittedName>
        <fullName evidence="2">Uncharacterized protein</fullName>
    </submittedName>
</protein>
<feature type="region of interest" description="Disordered" evidence="1">
    <location>
        <begin position="1"/>
        <end position="41"/>
    </location>
</feature>